<evidence type="ECO:0000313" key="1">
    <source>
        <dbReference type="EMBL" id="RCN25365.1"/>
    </source>
</evidence>
<evidence type="ECO:0000313" key="2">
    <source>
        <dbReference type="Proteomes" id="UP000252519"/>
    </source>
</evidence>
<sequence length="47" mass="5441">MRILHLFRSSYHQKRDLSVFASSKRALKPCVSEHELGTGFHLDGWAQ</sequence>
<name>A0A368F376_ANCCA</name>
<accession>A0A368F376</accession>
<protein>
    <submittedName>
        <fullName evidence="1">Uncharacterized protein</fullName>
    </submittedName>
</protein>
<organism evidence="1 2">
    <name type="scientific">Ancylostoma caninum</name>
    <name type="common">Dog hookworm</name>
    <dbReference type="NCBI Taxonomy" id="29170"/>
    <lineage>
        <taxon>Eukaryota</taxon>
        <taxon>Metazoa</taxon>
        <taxon>Ecdysozoa</taxon>
        <taxon>Nematoda</taxon>
        <taxon>Chromadorea</taxon>
        <taxon>Rhabditida</taxon>
        <taxon>Rhabditina</taxon>
        <taxon>Rhabditomorpha</taxon>
        <taxon>Strongyloidea</taxon>
        <taxon>Ancylostomatidae</taxon>
        <taxon>Ancylostomatinae</taxon>
        <taxon>Ancylostoma</taxon>
    </lineage>
</organism>
<gene>
    <name evidence="1" type="ORF">ANCCAN_28924</name>
</gene>
<keyword evidence="2" id="KW-1185">Reference proteome</keyword>
<comment type="caution">
    <text evidence="1">The sequence shown here is derived from an EMBL/GenBank/DDBJ whole genome shotgun (WGS) entry which is preliminary data.</text>
</comment>
<dbReference type="AlphaFoldDB" id="A0A368F376"/>
<dbReference type="Proteomes" id="UP000252519">
    <property type="component" value="Unassembled WGS sequence"/>
</dbReference>
<proteinExistence type="predicted"/>
<dbReference type="EMBL" id="JOJR01012314">
    <property type="protein sequence ID" value="RCN25365.1"/>
    <property type="molecule type" value="Genomic_DNA"/>
</dbReference>
<reference evidence="1 2" key="1">
    <citation type="submission" date="2014-10" db="EMBL/GenBank/DDBJ databases">
        <title>Draft genome of the hookworm Ancylostoma caninum.</title>
        <authorList>
            <person name="Mitreva M."/>
        </authorList>
    </citation>
    <scope>NUCLEOTIDE SEQUENCE [LARGE SCALE GENOMIC DNA]</scope>
    <source>
        <strain evidence="1 2">Baltimore</strain>
    </source>
</reference>